<comment type="caution">
    <text evidence="3">The sequence shown here is derived from an EMBL/GenBank/DDBJ whole genome shotgun (WGS) entry which is preliminary data.</text>
</comment>
<keyword evidence="2" id="KW-0732">Signal</keyword>
<feature type="compositionally biased region" description="Low complexity" evidence="1">
    <location>
        <begin position="348"/>
        <end position="369"/>
    </location>
</feature>
<evidence type="ECO:0000313" key="4">
    <source>
        <dbReference type="Proteomes" id="UP001595075"/>
    </source>
</evidence>
<sequence length="501" mass="52015">MARLSVAILWLFSQVAAQKYPSFAATVTVTASDSAATNPSSTVTVTRTRPTVTSQQGPVTSSFSQITGPFIAAFSSTWSQFIIPITVGTVMITINEATNQTYSTTIYHTDFESNGSTSLLTRTDTNAAGTITQVATYGFNQTTTITYPTNLFEVDDSLRWEAILPTYINNATCCFDVPTFSPTPTHTPFVEVGDLNTQDPRGWLYTLVGFNLGDSYTKFESDEVSSLFTGQQLSIPYSGCPYTYCNYSTAVPSAASGVDAQPAGIFATSTTTISILPDDDVPTSVPALSDIAPPTPTQAPTTDAGQVNSPTTQPAIPPTTPAEAQAPTTDAGAVDAPSSQQANPPTTPVEQQPTVSSTTPQQPSSPSTVEPLVSAPASQSTQIPGAPPQVSNPGNSSPARQPSTSTSSPPVPTSEPTISVMSGETATILPQTTGIGGIINSIMGGVPDGTTSPTSEASAGSTGLSNSTAAPTYVQASGVDRLWPTWLGIVFPVVLYLMTSV</sequence>
<feature type="chain" id="PRO_5046460669" evidence="2">
    <location>
        <begin position="18"/>
        <end position="501"/>
    </location>
</feature>
<feature type="compositionally biased region" description="Polar residues" evidence="1">
    <location>
        <begin position="376"/>
        <end position="395"/>
    </location>
</feature>
<accession>A0ABR4C2I6</accession>
<feature type="signal peptide" evidence="2">
    <location>
        <begin position="1"/>
        <end position="17"/>
    </location>
</feature>
<reference evidence="3 4" key="1">
    <citation type="journal article" date="2024" name="Commun. Biol.">
        <title>Comparative genomic analysis of thermophilic fungi reveals convergent evolutionary adaptations and gene losses.</title>
        <authorList>
            <person name="Steindorff A.S."/>
            <person name="Aguilar-Pontes M.V."/>
            <person name="Robinson A.J."/>
            <person name="Andreopoulos B."/>
            <person name="LaButti K."/>
            <person name="Kuo A."/>
            <person name="Mondo S."/>
            <person name="Riley R."/>
            <person name="Otillar R."/>
            <person name="Haridas S."/>
            <person name="Lipzen A."/>
            <person name="Grimwood J."/>
            <person name="Schmutz J."/>
            <person name="Clum A."/>
            <person name="Reid I.D."/>
            <person name="Moisan M.C."/>
            <person name="Butler G."/>
            <person name="Nguyen T.T.M."/>
            <person name="Dewar K."/>
            <person name="Conant G."/>
            <person name="Drula E."/>
            <person name="Henrissat B."/>
            <person name="Hansel C."/>
            <person name="Singer S."/>
            <person name="Hutchinson M.I."/>
            <person name="de Vries R.P."/>
            <person name="Natvig D.O."/>
            <person name="Powell A.J."/>
            <person name="Tsang A."/>
            <person name="Grigoriev I.V."/>
        </authorList>
    </citation>
    <scope>NUCLEOTIDE SEQUENCE [LARGE SCALE GENOMIC DNA]</scope>
    <source>
        <strain evidence="3 4">CBS 494.80</strain>
    </source>
</reference>
<gene>
    <name evidence="3" type="ORF">VTL71DRAFT_4662</name>
</gene>
<evidence type="ECO:0000256" key="1">
    <source>
        <dbReference type="SAM" id="MobiDB-lite"/>
    </source>
</evidence>
<keyword evidence="4" id="KW-1185">Reference proteome</keyword>
<feature type="region of interest" description="Disordered" evidence="1">
    <location>
        <begin position="275"/>
        <end position="417"/>
    </location>
</feature>
<evidence type="ECO:0000313" key="3">
    <source>
        <dbReference type="EMBL" id="KAL2064168.1"/>
    </source>
</evidence>
<proteinExistence type="predicted"/>
<evidence type="ECO:0000256" key="2">
    <source>
        <dbReference type="SAM" id="SignalP"/>
    </source>
</evidence>
<organism evidence="3 4">
    <name type="scientific">Oculimacula yallundae</name>
    <dbReference type="NCBI Taxonomy" id="86028"/>
    <lineage>
        <taxon>Eukaryota</taxon>
        <taxon>Fungi</taxon>
        <taxon>Dikarya</taxon>
        <taxon>Ascomycota</taxon>
        <taxon>Pezizomycotina</taxon>
        <taxon>Leotiomycetes</taxon>
        <taxon>Helotiales</taxon>
        <taxon>Ploettnerulaceae</taxon>
        <taxon>Oculimacula</taxon>
    </lineage>
</organism>
<name>A0ABR4C2I6_9HELO</name>
<dbReference type="Proteomes" id="UP001595075">
    <property type="component" value="Unassembled WGS sequence"/>
</dbReference>
<dbReference type="EMBL" id="JAZHXI010000014">
    <property type="protein sequence ID" value="KAL2064168.1"/>
    <property type="molecule type" value="Genomic_DNA"/>
</dbReference>
<protein>
    <submittedName>
        <fullName evidence="3">Uncharacterized protein</fullName>
    </submittedName>
</protein>
<feature type="region of interest" description="Disordered" evidence="1">
    <location>
        <begin position="444"/>
        <end position="468"/>
    </location>
</feature>
<feature type="compositionally biased region" description="Low complexity" evidence="1">
    <location>
        <begin position="396"/>
        <end position="417"/>
    </location>
</feature>
<feature type="compositionally biased region" description="Polar residues" evidence="1">
    <location>
        <begin position="449"/>
        <end position="468"/>
    </location>
</feature>